<keyword evidence="2" id="KW-1185">Reference proteome</keyword>
<name>A0A3P8VHE5_CYNSE</name>
<reference evidence="1" key="1">
    <citation type="submission" date="2025-08" db="UniProtKB">
        <authorList>
            <consortium name="Ensembl"/>
        </authorList>
    </citation>
    <scope>IDENTIFICATION</scope>
</reference>
<accession>A0A3P8VHE5</accession>
<sequence length="59" mass="6850">MSSQEEAADVGRVLAFLREWDRGDNTVRSRILKTFLTQSSEKTFYQLECEFAQISSLFL</sequence>
<evidence type="ECO:0000313" key="2">
    <source>
        <dbReference type="Proteomes" id="UP000265120"/>
    </source>
</evidence>
<dbReference type="Ensembl" id="ENSCSET00000012824.1">
    <property type="protein sequence ID" value="ENSCSEP00000012671.1"/>
    <property type="gene ID" value="ENSCSEG00000008198.1"/>
</dbReference>
<evidence type="ECO:0000313" key="1">
    <source>
        <dbReference type="Ensembl" id="ENSCSEP00000012671.1"/>
    </source>
</evidence>
<dbReference type="InParanoid" id="A0A3P8VHE5"/>
<dbReference type="Pfam" id="PF17741">
    <property type="entry name" value="DUF5578"/>
    <property type="match status" value="1"/>
</dbReference>
<dbReference type="InterPro" id="IPR041090">
    <property type="entry name" value="DUF5578"/>
</dbReference>
<dbReference type="Proteomes" id="UP000265120">
    <property type="component" value="Unassembled WGS sequence"/>
</dbReference>
<proteinExistence type="predicted"/>
<dbReference type="PANTHER" id="PTHR34258:SF1">
    <property type="entry name" value="ARMADILLO-LIKE HELICAL DOMAIN CONTAINING PROTEIN 1"/>
    <property type="match status" value="1"/>
</dbReference>
<dbReference type="PANTHER" id="PTHR34258">
    <property type="entry name" value="ARMADILLO-LIKE HELICAL DOMAIN CONTAINING PROTEIN 1"/>
    <property type="match status" value="1"/>
</dbReference>
<protein>
    <submittedName>
        <fullName evidence="1">Uncharacterized protein</fullName>
    </submittedName>
</protein>
<organism evidence="1 2">
    <name type="scientific">Cynoglossus semilaevis</name>
    <name type="common">Tongue sole</name>
    <dbReference type="NCBI Taxonomy" id="244447"/>
    <lineage>
        <taxon>Eukaryota</taxon>
        <taxon>Metazoa</taxon>
        <taxon>Chordata</taxon>
        <taxon>Craniata</taxon>
        <taxon>Vertebrata</taxon>
        <taxon>Euteleostomi</taxon>
        <taxon>Actinopterygii</taxon>
        <taxon>Neopterygii</taxon>
        <taxon>Teleostei</taxon>
        <taxon>Neoteleostei</taxon>
        <taxon>Acanthomorphata</taxon>
        <taxon>Carangaria</taxon>
        <taxon>Pleuronectiformes</taxon>
        <taxon>Pleuronectoidei</taxon>
        <taxon>Cynoglossidae</taxon>
        <taxon>Cynoglossinae</taxon>
        <taxon>Cynoglossus</taxon>
    </lineage>
</organism>
<dbReference type="OMA" id="SICALKN"/>
<reference evidence="1" key="2">
    <citation type="submission" date="2025-09" db="UniProtKB">
        <authorList>
            <consortium name="Ensembl"/>
        </authorList>
    </citation>
    <scope>IDENTIFICATION</scope>
</reference>
<dbReference type="AlphaFoldDB" id="A0A3P8VHE5"/>